<protein>
    <submittedName>
        <fullName evidence="1">Predicted metal-binding protein</fullName>
    </submittedName>
</protein>
<evidence type="ECO:0000313" key="1">
    <source>
        <dbReference type="EMBL" id="SHI18427.1"/>
    </source>
</evidence>
<keyword evidence="2" id="KW-1185">Reference proteome</keyword>
<dbReference type="InterPro" id="IPR019271">
    <property type="entry name" value="DUF2284_metal-binding"/>
</dbReference>
<gene>
    <name evidence="1" type="ORF">SAMN02745180_02662</name>
</gene>
<sequence>MVLKEKFIEYIKNQNIIFIGTIDVKDIVINRSVRKYCMENKCGQYGNNFMCPPCVGSVEDFKEKLKNYDSCIVVLKNKKITNKINREEYYEASEELHQILLNIEYKAKSLGYEKALALIAGNCRLCKPCKKVLGEKFCPYPERARPSSESLGIDVIETLNKLGVKLEFRDDEVTWVGMMLK</sequence>
<reference evidence="1 2" key="1">
    <citation type="submission" date="2016-11" db="EMBL/GenBank/DDBJ databases">
        <authorList>
            <person name="Jaros S."/>
            <person name="Januszkiewicz K."/>
            <person name="Wedrychowicz H."/>
        </authorList>
    </citation>
    <scope>NUCLEOTIDE SEQUENCE [LARGE SCALE GENOMIC DNA]</scope>
    <source>
        <strain evidence="1 2">DSM 13106</strain>
    </source>
</reference>
<dbReference type="AlphaFoldDB" id="A0A1M5Z2E9"/>
<organism evidence="1 2">
    <name type="scientific">Sporanaerobacter acetigenes DSM 13106</name>
    <dbReference type="NCBI Taxonomy" id="1123281"/>
    <lineage>
        <taxon>Bacteria</taxon>
        <taxon>Bacillati</taxon>
        <taxon>Bacillota</taxon>
        <taxon>Tissierellia</taxon>
        <taxon>Tissierellales</taxon>
        <taxon>Sporanaerobacteraceae</taxon>
        <taxon>Sporanaerobacter</taxon>
    </lineage>
</organism>
<dbReference type="Pfam" id="PF10050">
    <property type="entry name" value="DUF2284"/>
    <property type="match status" value="1"/>
</dbReference>
<proteinExistence type="predicted"/>
<dbReference type="RefSeq" id="WP_072745280.1">
    <property type="nucleotide sequence ID" value="NZ_FQXR01000019.1"/>
</dbReference>
<dbReference type="OrthoDB" id="5420534at2"/>
<dbReference type="Proteomes" id="UP000184389">
    <property type="component" value="Unassembled WGS sequence"/>
</dbReference>
<accession>A0A1M5Z2E9</accession>
<dbReference type="STRING" id="1123281.SAMN02745180_02662"/>
<evidence type="ECO:0000313" key="2">
    <source>
        <dbReference type="Proteomes" id="UP000184389"/>
    </source>
</evidence>
<dbReference type="EMBL" id="FQXR01000019">
    <property type="protein sequence ID" value="SHI18427.1"/>
    <property type="molecule type" value="Genomic_DNA"/>
</dbReference>
<name>A0A1M5Z2E9_9FIRM</name>